<dbReference type="InterPro" id="IPR056074">
    <property type="entry name" value="DUF7657"/>
</dbReference>
<evidence type="ECO:0000313" key="4">
    <source>
        <dbReference type="EMBL" id="KKS09597.1"/>
    </source>
</evidence>
<feature type="transmembrane region" description="Helical" evidence="1">
    <location>
        <begin position="31"/>
        <end position="50"/>
    </location>
</feature>
<dbReference type="Proteomes" id="UP000033869">
    <property type="component" value="Unassembled WGS sequence"/>
</dbReference>
<keyword evidence="1" id="KW-1133">Transmembrane helix</keyword>
<keyword evidence="1" id="KW-0472">Membrane</keyword>
<protein>
    <recommendedName>
        <fullName evidence="6">Glycosyltransferase RgtA/B/C/D-like domain-containing protein</fullName>
    </recommendedName>
</protein>
<keyword evidence="1" id="KW-0812">Transmembrane</keyword>
<feature type="domain" description="DUF7654" evidence="2">
    <location>
        <begin position="518"/>
        <end position="663"/>
    </location>
</feature>
<feature type="transmembrane region" description="Helical" evidence="1">
    <location>
        <begin position="219"/>
        <end position="238"/>
    </location>
</feature>
<accession>A0A0G0WC31</accession>
<feature type="transmembrane region" description="Helical" evidence="1">
    <location>
        <begin position="411"/>
        <end position="430"/>
    </location>
</feature>
<organism evidence="4 5">
    <name type="scientific">candidate division CPR2 bacterium GW2011_GWC1_41_48</name>
    <dbReference type="NCBI Taxonomy" id="1618344"/>
    <lineage>
        <taxon>Bacteria</taxon>
        <taxon>Bacteria division CPR2</taxon>
    </lineage>
</organism>
<dbReference type="AlphaFoldDB" id="A0A0G0WC31"/>
<feature type="transmembrane region" description="Helical" evidence="1">
    <location>
        <begin position="467"/>
        <end position="487"/>
    </location>
</feature>
<feature type="domain" description="DUF7657" evidence="3">
    <location>
        <begin position="35"/>
        <end position="430"/>
    </location>
</feature>
<sequence length="664" mass="77055">MKNLWLKSKDKLDRIGKNFSEENLIEFDYKVMLLLFVSFLLFGLMVSLRVHGSSINYWNKIIVGEEQNYSIGEPRAIRSDEWLVATPFALSQYHHEPQFPLENDSLGYGSVPLLMNLPVKHVSAFFRPQNWGYFFLDHERAFSFYWNFKVFSLFLGFFLLLMIVTKSNYWLSIFGSLWLFFSSFMQWWFSIPIAEMIGSFSIVFVSICYLLLSGKKLSIFISSVLLTLFGLNFILFFYPPFQIALAYLLIFLVAGFSWKYFSLDKFKKHLSFRIIMISASFLISSIILIRYYFDIQDTIPIIMNTVYPGRRISTGGDFSLARYFSGFYDYFLKEGRIPSTIDFGNICESSSFILLWPLIIPGLVYNYFKKRKVDKFLIVVMAYIIFFSLYAVVKFPVFITKISLLSMAPSWRAFLGVGVASIIASVYYLSNTDYKKFLKRPFILFAAVTVFVITHGFWLRSVTHDFFRYREILFASIMIITLSYFFLKQKKIAFSIVLLIYVAIPTILVNPISVGLGSIYNKDLTQYVLAVTSEDKDSDWVVFGDSSYAALLKASGLNVLNGVKYTPDIELLKKLDDGAPDDKTYNRYAHINIVEQDIYNKNTVTFNLIQSDSYLIKIDPCSERLRDVGIDYILFTKEPQNDYSSCMIPVRDSSINSAWIYRYK</sequence>
<evidence type="ECO:0000259" key="3">
    <source>
        <dbReference type="Pfam" id="PF24677"/>
    </source>
</evidence>
<feature type="transmembrane region" description="Helical" evidence="1">
    <location>
        <begin position="193"/>
        <end position="212"/>
    </location>
</feature>
<feature type="transmembrane region" description="Helical" evidence="1">
    <location>
        <begin position="494"/>
        <end position="520"/>
    </location>
</feature>
<feature type="transmembrane region" description="Helical" evidence="1">
    <location>
        <begin position="376"/>
        <end position="399"/>
    </location>
</feature>
<dbReference type="Pfam" id="PF24672">
    <property type="entry name" value="DUF7654"/>
    <property type="match status" value="1"/>
</dbReference>
<evidence type="ECO:0008006" key="6">
    <source>
        <dbReference type="Google" id="ProtNLM"/>
    </source>
</evidence>
<feature type="transmembrane region" description="Helical" evidence="1">
    <location>
        <begin position="244"/>
        <end position="262"/>
    </location>
</feature>
<reference evidence="4 5" key="1">
    <citation type="journal article" date="2015" name="Nature">
        <title>rRNA introns, odd ribosomes, and small enigmatic genomes across a large radiation of phyla.</title>
        <authorList>
            <person name="Brown C.T."/>
            <person name="Hug L.A."/>
            <person name="Thomas B.C."/>
            <person name="Sharon I."/>
            <person name="Castelle C.J."/>
            <person name="Singh A."/>
            <person name="Wilkins M.J."/>
            <person name="Williams K.H."/>
            <person name="Banfield J.F."/>
        </authorList>
    </citation>
    <scope>NUCLEOTIDE SEQUENCE [LARGE SCALE GENOMIC DNA]</scope>
</reference>
<evidence type="ECO:0000313" key="5">
    <source>
        <dbReference type="Proteomes" id="UP000033869"/>
    </source>
</evidence>
<gene>
    <name evidence="4" type="ORF">UU65_C0001G0002</name>
</gene>
<feature type="transmembrane region" description="Helical" evidence="1">
    <location>
        <begin position="442"/>
        <end position="461"/>
    </location>
</feature>
<dbReference type="EMBL" id="LCBL01000001">
    <property type="protein sequence ID" value="KKS09597.1"/>
    <property type="molecule type" value="Genomic_DNA"/>
</dbReference>
<dbReference type="InterPro" id="IPR056071">
    <property type="entry name" value="DUF7654"/>
</dbReference>
<comment type="caution">
    <text evidence="4">The sequence shown here is derived from an EMBL/GenBank/DDBJ whole genome shotgun (WGS) entry which is preliminary data.</text>
</comment>
<proteinExistence type="predicted"/>
<name>A0A0G0WC31_UNCC2</name>
<dbReference type="PATRIC" id="fig|1618344.3.peg.2"/>
<evidence type="ECO:0000259" key="2">
    <source>
        <dbReference type="Pfam" id="PF24672"/>
    </source>
</evidence>
<feature type="transmembrane region" description="Helical" evidence="1">
    <location>
        <begin position="274"/>
        <end position="293"/>
    </location>
</feature>
<feature type="transmembrane region" description="Helical" evidence="1">
    <location>
        <begin position="144"/>
        <end position="164"/>
    </location>
</feature>
<dbReference type="Pfam" id="PF24677">
    <property type="entry name" value="DUF7657"/>
    <property type="match status" value="1"/>
</dbReference>
<feature type="transmembrane region" description="Helical" evidence="1">
    <location>
        <begin position="343"/>
        <end position="364"/>
    </location>
</feature>
<evidence type="ECO:0000256" key="1">
    <source>
        <dbReference type="SAM" id="Phobius"/>
    </source>
</evidence>